<reference evidence="9" key="1">
    <citation type="submission" date="2020-07" db="EMBL/GenBank/DDBJ databases">
        <title>Genome sequence and genetic diversity analysis of an under-domesticated orphan crop, white fonio (Digitaria exilis).</title>
        <authorList>
            <person name="Bennetzen J.L."/>
            <person name="Chen S."/>
            <person name="Ma X."/>
            <person name="Wang X."/>
            <person name="Yssel A.E.J."/>
            <person name="Chaluvadi S.R."/>
            <person name="Johnson M."/>
            <person name="Gangashetty P."/>
            <person name="Hamidou F."/>
            <person name="Sanogo M.D."/>
            <person name="Zwaenepoel A."/>
            <person name="Wallace J."/>
            <person name="Van De Peer Y."/>
            <person name="Van Deynze A."/>
        </authorList>
    </citation>
    <scope>NUCLEOTIDE SEQUENCE</scope>
    <source>
        <tissue evidence="9">Leaves</tissue>
    </source>
</reference>
<sequence length="686" mass="73770">MACEKSSVAANGASLCMATPRADPLNWGKAAEELMGSHLDEVKKMVAEYRQPLVKIEGASLSIAQVAAVATGAGEARVELDESARERVKASSDWVMNSMMNGTDSYGVTTGFGATSHRRTKEGAALQRELIRFLNAGAFGTGTDGHVLPAEATRAAMLVRINTLLQGYSGIRFEILEAIVKLLNANVTPCLPLRGTVTASGDLVPLSYIAGLVTGRENSVAVAPDGTKVNAAEAFKIAGIQGGFFELQPKEGLAMVNGTAVGSGLASTVLFEANILAILAEVLSAVFCEVMNGKPEYTDHLTHKLKHHPGQIEAAAIMEHILEGSSYMKLAKKQGELDPLMKPKQDRYALRTSPQWLGPQIEVIRAATKSIEREINSVNDNPLIDVARNKALHGGNFQGTPIGVSMDNTRLAIAAIGKLMFAQFSELVNDYYNNACHPTCPGAEIAMASYCSELQFLGNPVTNHVQSAEQHNQDVNSLGLISSRKTAEAIEILKLMSSTFLIALCQAVDLRHIEENVKSAVKSCAMTVAKNAEHQPTGGLHVARFCEKDLLQEIEREAVFAYADDPCSANYPLMKKLRNVLVERALANGADEFNAETSVFAKAVEAARAAVENGTAAIPNGIAECRSYPLYRFVREELGAVYLTGEKTRSPGEELNKVLVAINQGKHIDPLLECLKEWNGEPLPIC</sequence>
<dbReference type="Gene3D" id="1.10.275.10">
    <property type="entry name" value="Fumarase/aspartase (N-terminal domain)"/>
    <property type="match status" value="1"/>
</dbReference>
<dbReference type="Pfam" id="PF00221">
    <property type="entry name" value="Lyase_aromatic"/>
    <property type="match status" value="1"/>
</dbReference>
<dbReference type="GO" id="GO:0005737">
    <property type="term" value="C:cytoplasm"/>
    <property type="evidence" value="ECO:0007669"/>
    <property type="project" value="UniProtKB-SubCell"/>
</dbReference>
<dbReference type="InterPro" id="IPR001106">
    <property type="entry name" value="Aromatic_Lyase"/>
</dbReference>
<comment type="catalytic activity">
    <reaction evidence="8">
        <text>L-phenylalanine = (E)-cinnamate + NH4(+)</text>
        <dbReference type="Rhea" id="RHEA:21384"/>
        <dbReference type="ChEBI" id="CHEBI:15669"/>
        <dbReference type="ChEBI" id="CHEBI:28938"/>
        <dbReference type="ChEBI" id="CHEBI:58095"/>
        <dbReference type="EC" id="4.3.1.24"/>
    </reaction>
</comment>
<dbReference type="SUPFAM" id="SSF48557">
    <property type="entry name" value="L-aspartase-like"/>
    <property type="match status" value="1"/>
</dbReference>
<comment type="subcellular location">
    <subcellularLocation>
        <location evidence="1 8">Cytoplasm</location>
    </subcellularLocation>
</comment>
<accession>A0A835KLD2</accession>
<keyword evidence="4" id="KW-0963">Cytoplasm</keyword>
<evidence type="ECO:0000256" key="1">
    <source>
        <dbReference type="ARBA" id="ARBA00004496"/>
    </source>
</evidence>
<evidence type="ECO:0000256" key="5">
    <source>
        <dbReference type="ARBA" id="ARBA00023051"/>
    </source>
</evidence>
<dbReference type="EC" id="4.3.1.24" evidence="8"/>
<dbReference type="GO" id="GO:0045548">
    <property type="term" value="F:phenylalanine ammonia-lyase activity"/>
    <property type="evidence" value="ECO:0007669"/>
    <property type="project" value="UniProtKB-EC"/>
</dbReference>
<evidence type="ECO:0000313" key="10">
    <source>
        <dbReference type="Proteomes" id="UP000636709"/>
    </source>
</evidence>
<dbReference type="PROSITE" id="PS00488">
    <property type="entry name" value="PAL_HISTIDASE"/>
    <property type="match status" value="1"/>
</dbReference>
<dbReference type="Proteomes" id="UP000636709">
    <property type="component" value="Unassembled WGS sequence"/>
</dbReference>
<dbReference type="CDD" id="cd00332">
    <property type="entry name" value="PAL-HAL"/>
    <property type="match status" value="1"/>
</dbReference>
<evidence type="ECO:0000256" key="6">
    <source>
        <dbReference type="ARBA" id="ARBA00023239"/>
    </source>
</evidence>
<dbReference type="OrthoDB" id="607499at2759"/>
<dbReference type="Gene3D" id="1.20.200.10">
    <property type="entry name" value="Fumarase/aspartase (Central domain)"/>
    <property type="match status" value="1"/>
</dbReference>
<evidence type="ECO:0000256" key="4">
    <source>
        <dbReference type="ARBA" id="ARBA00022490"/>
    </source>
</evidence>
<evidence type="ECO:0000313" key="9">
    <source>
        <dbReference type="EMBL" id="KAF8748117.1"/>
    </source>
</evidence>
<dbReference type="InterPro" id="IPR024083">
    <property type="entry name" value="Fumarase/histidase_N"/>
</dbReference>
<dbReference type="NCBIfam" id="TIGR01226">
    <property type="entry name" value="phe_am_lyase"/>
    <property type="match status" value="1"/>
</dbReference>
<dbReference type="PANTHER" id="PTHR10362">
    <property type="entry name" value="HISTIDINE AMMONIA-LYASE"/>
    <property type="match status" value="1"/>
</dbReference>
<proteinExistence type="inferred from homology"/>
<comment type="pathway">
    <text evidence="2 8">Phenylpropanoid metabolism; trans-cinnamate biosynthesis; trans-cinnamate from L-phenylalanine: step 1/1.</text>
</comment>
<evidence type="ECO:0000256" key="2">
    <source>
        <dbReference type="ARBA" id="ARBA00005138"/>
    </source>
</evidence>
<name>A0A835KLD2_9POAL</name>
<dbReference type="InterPro" id="IPR023144">
    <property type="entry name" value="Phe_NH3-lyase_shielding_dom_sf"/>
</dbReference>
<dbReference type="GO" id="GO:0006559">
    <property type="term" value="P:L-phenylalanine catabolic process"/>
    <property type="evidence" value="ECO:0007669"/>
    <property type="project" value="InterPro"/>
</dbReference>
<dbReference type="AlphaFoldDB" id="A0A835KLD2"/>
<keyword evidence="10" id="KW-1185">Reference proteome</keyword>
<dbReference type="GO" id="GO:0009800">
    <property type="term" value="P:cinnamic acid biosynthetic process"/>
    <property type="evidence" value="ECO:0007669"/>
    <property type="project" value="UniProtKB-UniPathway"/>
</dbReference>
<evidence type="ECO:0000256" key="8">
    <source>
        <dbReference type="RuleBase" id="RU003955"/>
    </source>
</evidence>
<dbReference type="EMBL" id="JACEFO010001107">
    <property type="protein sequence ID" value="KAF8748117.1"/>
    <property type="molecule type" value="Genomic_DNA"/>
</dbReference>
<dbReference type="UniPathway" id="UPA00713">
    <property type="reaction ID" value="UER00725"/>
</dbReference>
<comment type="caution">
    <text evidence="9">The sequence shown here is derived from an EMBL/GenBank/DDBJ whole genome shotgun (WGS) entry which is preliminary data.</text>
</comment>
<dbReference type="Gene3D" id="1.10.274.20">
    <property type="entry name" value="Phenylalanine ammonia-lyase 1, domain 3"/>
    <property type="match status" value="1"/>
</dbReference>
<dbReference type="InterPro" id="IPR005922">
    <property type="entry name" value="Phe_NH3-lyase"/>
</dbReference>
<dbReference type="InterPro" id="IPR022313">
    <property type="entry name" value="Phe/His_NH3-lyase_AS"/>
</dbReference>
<keyword evidence="6 7" id="KW-0456">Lyase</keyword>
<organism evidence="9 10">
    <name type="scientific">Digitaria exilis</name>
    <dbReference type="NCBI Taxonomy" id="1010633"/>
    <lineage>
        <taxon>Eukaryota</taxon>
        <taxon>Viridiplantae</taxon>
        <taxon>Streptophyta</taxon>
        <taxon>Embryophyta</taxon>
        <taxon>Tracheophyta</taxon>
        <taxon>Spermatophyta</taxon>
        <taxon>Magnoliopsida</taxon>
        <taxon>Liliopsida</taxon>
        <taxon>Poales</taxon>
        <taxon>Poaceae</taxon>
        <taxon>PACMAD clade</taxon>
        <taxon>Panicoideae</taxon>
        <taxon>Panicodae</taxon>
        <taxon>Paniceae</taxon>
        <taxon>Anthephorinae</taxon>
        <taxon>Digitaria</taxon>
    </lineage>
</organism>
<evidence type="ECO:0000256" key="3">
    <source>
        <dbReference type="ARBA" id="ARBA00007238"/>
    </source>
</evidence>
<dbReference type="InterPro" id="IPR008948">
    <property type="entry name" value="L-Aspartase-like"/>
</dbReference>
<comment type="similarity">
    <text evidence="3 7">Belongs to the PAL/histidase family.</text>
</comment>
<evidence type="ECO:0000256" key="7">
    <source>
        <dbReference type="RuleBase" id="RU003954"/>
    </source>
</evidence>
<protein>
    <recommendedName>
        <fullName evidence="8">Phenylalanine ammonia-lyase</fullName>
        <ecNumber evidence="8">4.3.1.24</ecNumber>
    </recommendedName>
</protein>
<keyword evidence="5 8" id="KW-0587">Phenylpropanoid metabolism</keyword>
<dbReference type="FunFam" id="1.10.275.10:FF:000009">
    <property type="entry name" value="Phenylalanine ammonia-lyase"/>
    <property type="match status" value="1"/>
</dbReference>
<gene>
    <name evidence="9" type="ORF">HU200_013052</name>
</gene>